<protein>
    <recommendedName>
        <fullName evidence="1">DUF7392 domain-containing protein</fullName>
    </recommendedName>
</protein>
<feature type="domain" description="DUF7392" evidence="1">
    <location>
        <begin position="99"/>
        <end position="212"/>
    </location>
</feature>
<name>A0AAV9BLQ2_ACOGR</name>
<sequence>MPCLVPFNDEEVELSFFAFRPVGLFAEEVVEALKWFSFYNESQLGCAFSCVMKSIHGSMIVWVGAWLKSSQEKKRLLSSTLVSTLSNISNLAILLDHGFLGAYAGQNKDGRPSSTAKFSIGDAVSVYNILPKKDNDELLSYACMAILRSFLPRMEGVASGLCFNRKDKAMVTCLHVWRSLFDCYSWLLTSDPETKTLPYLSEVSEDVEYDVFRVVYVSGDEVGNARFMMLRNAEEEEEISSGAIQNRIFQTCGFFQRQSRGTDEKAFQYGNKNAECE</sequence>
<dbReference type="Proteomes" id="UP001179952">
    <property type="component" value="Unassembled WGS sequence"/>
</dbReference>
<evidence type="ECO:0000259" key="1">
    <source>
        <dbReference type="Pfam" id="PF24118"/>
    </source>
</evidence>
<accession>A0AAV9BLQ2</accession>
<dbReference type="PANTHER" id="PTHR38226">
    <property type="entry name" value="(WILD MALAYSIAN BANANA) HYPOTHETICAL PROTEIN"/>
    <property type="match status" value="1"/>
</dbReference>
<dbReference type="EMBL" id="JAUJYN010000002">
    <property type="protein sequence ID" value="KAK1277176.1"/>
    <property type="molecule type" value="Genomic_DNA"/>
</dbReference>
<reference evidence="2" key="2">
    <citation type="submission" date="2023-06" db="EMBL/GenBank/DDBJ databases">
        <authorList>
            <person name="Ma L."/>
            <person name="Liu K.-W."/>
            <person name="Li Z."/>
            <person name="Hsiao Y.-Y."/>
            <person name="Qi Y."/>
            <person name="Fu T."/>
            <person name="Tang G."/>
            <person name="Zhang D."/>
            <person name="Sun W.-H."/>
            <person name="Liu D.-K."/>
            <person name="Li Y."/>
            <person name="Chen G.-Z."/>
            <person name="Liu X.-D."/>
            <person name="Liao X.-Y."/>
            <person name="Jiang Y.-T."/>
            <person name="Yu X."/>
            <person name="Hao Y."/>
            <person name="Huang J."/>
            <person name="Zhao X.-W."/>
            <person name="Ke S."/>
            <person name="Chen Y.-Y."/>
            <person name="Wu W.-L."/>
            <person name="Hsu J.-L."/>
            <person name="Lin Y.-F."/>
            <person name="Huang M.-D."/>
            <person name="Li C.-Y."/>
            <person name="Huang L."/>
            <person name="Wang Z.-W."/>
            <person name="Zhao X."/>
            <person name="Zhong W.-Y."/>
            <person name="Peng D.-H."/>
            <person name="Ahmad S."/>
            <person name="Lan S."/>
            <person name="Zhang J.-S."/>
            <person name="Tsai W.-C."/>
            <person name="Van De Peer Y."/>
            <person name="Liu Z.-J."/>
        </authorList>
    </citation>
    <scope>NUCLEOTIDE SEQUENCE</scope>
    <source>
        <strain evidence="2">SCP</strain>
        <tissue evidence="2">Leaves</tissue>
    </source>
</reference>
<evidence type="ECO:0000313" key="2">
    <source>
        <dbReference type="EMBL" id="KAK1277176.1"/>
    </source>
</evidence>
<dbReference type="InterPro" id="IPR055816">
    <property type="entry name" value="DUF7392"/>
</dbReference>
<comment type="caution">
    <text evidence="2">The sequence shown here is derived from an EMBL/GenBank/DDBJ whole genome shotgun (WGS) entry which is preliminary data.</text>
</comment>
<dbReference type="AlphaFoldDB" id="A0AAV9BLQ2"/>
<evidence type="ECO:0000313" key="3">
    <source>
        <dbReference type="Proteomes" id="UP001179952"/>
    </source>
</evidence>
<dbReference type="PANTHER" id="PTHR38226:SF3">
    <property type="entry name" value="(WILD MALAYSIAN BANANA) HYPOTHETICAL PROTEIN"/>
    <property type="match status" value="1"/>
</dbReference>
<gene>
    <name evidence="2" type="ORF">QJS04_geneDACA022147</name>
</gene>
<organism evidence="2 3">
    <name type="scientific">Acorus gramineus</name>
    <name type="common">Dwarf sweet flag</name>
    <dbReference type="NCBI Taxonomy" id="55184"/>
    <lineage>
        <taxon>Eukaryota</taxon>
        <taxon>Viridiplantae</taxon>
        <taxon>Streptophyta</taxon>
        <taxon>Embryophyta</taxon>
        <taxon>Tracheophyta</taxon>
        <taxon>Spermatophyta</taxon>
        <taxon>Magnoliopsida</taxon>
        <taxon>Liliopsida</taxon>
        <taxon>Acoraceae</taxon>
        <taxon>Acorus</taxon>
    </lineage>
</organism>
<reference evidence="2" key="1">
    <citation type="journal article" date="2023" name="Nat. Commun.">
        <title>Diploid and tetraploid genomes of Acorus and the evolution of monocots.</title>
        <authorList>
            <person name="Ma L."/>
            <person name="Liu K.W."/>
            <person name="Li Z."/>
            <person name="Hsiao Y.Y."/>
            <person name="Qi Y."/>
            <person name="Fu T."/>
            <person name="Tang G.D."/>
            <person name="Zhang D."/>
            <person name="Sun W.H."/>
            <person name="Liu D.K."/>
            <person name="Li Y."/>
            <person name="Chen G.Z."/>
            <person name="Liu X.D."/>
            <person name="Liao X.Y."/>
            <person name="Jiang Y.T."/>
            <person name="Yu X."/>
            <person name="Hao Y."/>
            <person name="Huang J."/>
            <person name="Zhao X.W."/>
            <person name="Ke S."/>
            <person name="Chen Y.Y."/>
            <person name="Wu W.L."/>
            <person name="Hsu J.L."/>
            <person name="Lin Y.F."/>
            <person name="Huang M.D."/>
            <person name="Li C.Y."/>
            <person name="Huang L."/>
            <person name="Wang Z.W."/>
            <person name="Zhao X."/>
            <person name="Zhong W.Y."/>
            <person name="Peng D.H."/>
            <person name="Ahmad S."/>
            <person name="Lan S."/>
            <person name="Zhang J.S."/>
            <person name="Tsai W.C."/>
            <person name="Van de Peer Y."/>
            <person name="Liu Z.J."/>
        </authorList>
    </citation>
    <scope>NUCLEOTIDE SEQUENCE</scope>
    <source>
        <strain evidence="2">SCP</strain>
    </source>
</reference>
<dbReference type="Pfam" id="PF24118">
    <property type="entry name" value="DUF7392"/>
    <property type="match status" value="1"/>
</dbReference>
<keyword evidence="3" id="KW-1185">Reference proteome</keyword>
<proteinExistence type="predicted"/>